<dbReference type="InterPro" id="IPR052051">
    <property type="entry name" value="TCR_complex_component"/>
</dbReference>
<feature type="transmembrane region" description="Helical" evidence="8">
    <location>
        <begin position="253"/>
        <end position="275"/>
    </location>
</feature>
<name>A0A8T2LTK5_ASTMX</name>
<evidence type="ECO:0000256" key="9">
    <source>
        <dbReference type="SAM" id="SignalP"/>
    </source>
</evidence>
<evidence type="ECO:0000256" key="8">
    <source>
        <dbReference type="SAM" id="Phobius"/>
    </source>
</evidence>
<evidence type="ECO:0000256" key="2">
    <source>
        <dbReference type="ARBA" id="ARBA00022475"/>
    </source>
</evidence>
<feature type="chain" id="PRO_5035812322" description="Ig-like domain-containing protein" evidence="9">
    <location>
        <begin position="18"/>
        <end position="352"/>
    </location>
</feature>
<comment type="caution">
    <text evidence="11">The sequence shown here is derived from an EMBL/GenBank/DDBJ whole genome shotgun (WGS) entry which is preliminary data.</text>
</comment>
<dbReference type="AlphaFoldDB" id="A0A8T2LTK5"/>
<feature type="domain" description="Ig-like" evidence="10">
    <location>
        <begin position="17"/>
        <end position="122"/>
    </location>
</feature>
<evidence type="ECO:0000256" key="6">
    <source>
        <dbReference type="ARBA" id="ARBA00023157"/>
    </source>
</evidence>
<dbReference type="Proteomes" id="UP000752171">
    <property type="component" value="Unassembled WGS sequence"/>
</dbReference>
<gene>
    <name evidence="11" type="ORF">AMEX_G10987</name>
</gene>
<dbReference type="InterPro" id="IPR003599">
    <property type="entry name" value="Ig_sub"/>
</dbReference>
<keyword evidence="5 8" id="KW-0472">Membrane</keyword>
<dbReference type="SMART" id="SM00409">
    <property type="entry name" value="IG"/>
    <property type="match status" value="2"/>
</dbReference>
<evidence type="ECO:0000256" key="3">
    <source>
        <dbReference type="ARBA" id="ARBA00022729"/>
    </source>
</evidence>
<evidence type="ECO:0000313" key="12">
    <source>
        <dbReference type="Proteomes" id="UP000752171"/>
    </source>
</evidence>
<dbReference type="GO" id="GO:0002376">
    <property type="term" value="P:immune system process"/>
    <property type="evidence" value="ECO:0007669"/>
    <property type="project" value="UniProtKB-KW"/>
</dbReference>
<dbReference type="InterPro" id="IPR007110">
    <property type="entry name" value="Ig-like_dom"/>
</dbReference>
<dbReference type="CDD" id="cd00099">
    <property type="entry name" value="IgV"/>
    <property type="match status" value="2"/>
</dbReference>
<evidence type="ECO:0000256" key="4">
    <source>
        <dbReference type="ARBA" id="ARBA00022859"/>
    </source>
</evidence>
<dbReference type="Pfam" id="PF07686">
    <property type="entry name" value="V-set"/>
    <property type="match status" value="2"/>
</dbReference>
<dbReference type="EMBL" id="JAICCE010000008">
    <property type="protein sequence ID" value="KAG9274117.1"/>
    <property type="molecule type" value="Genomic_DNA"/>
</dbReference>
<evidence type="ECO:0000256" key="5">
    <source>
        <dbReference type="ARBA" id="ARBA00023136"/>
    </source>
</evidence>
<proteinExistence type="predicted"/>
<dbReference type="PANTHER" id="PTHR19433:SF133">
    <property type="entry name" value="IMMUNE-TYPE RECEPTOR 5 PRECURSOR-RELATED"/>
    <property type="match status" value="1"/>
</dbReference>
<keyword evidence="8" id="KW-0812">Transmembrane</keyword>
<keyword evidence="3 9" id="KW-0732">Signal</keyword>
<dbReference type="InterPro" id="IPR013106">
    <property type="entry name" value="Ig_V-set"/>
</dbReference>
<feature type="signal peptide" evidence="9">
    <location>
        <begin position="1"/>
        <end position="17"/>
    </location>
</feature>
<keyword evidence="6" id="KW-1015">Disulfide bond</keyword>
<dbReference type="InterPro" id="IPR036179">
    <property type="entry name" value="Ig-like_dom_sf"/>
</dbReference>
<dbReference type="InterPro" id="IPR013783">
    <property type="entry name" value="Ig-like_fold"/>
</dbReference>
<organism evidence="11 12">
    <name type="scientific">Astyanax mexicanus</name>
    <name type="common">Blind cave fish</name>
    <name type="synonym">Astyanax fasciatus mexicanus</name>
    <dbReference type="NCBI Taxonomy" id="7994"/>
    <lineage>
        <taxon>Eukaryota</taxon>
        <taxon>Metazoa</taxon>
        <taxon>Chordata</taxon>
        <taxon>Craniata</taxon>
        <taxon>Vertebrata</taxon>
        <taxon>Euteleostomi</taxon>
        <taxon>Actinopterygii</taxon>
        <taxon>Neopterygii</taxon>
        <taxon>Teleostei</taxon>
        <taxon>Ostariophysi</taxon>
        <taxon>Characiformes</taxon>
        <taxon>Characoidei</taxon>
        <taxon>Acestrorhamphidae</taxon>
        <taxon>Acestrorhamphinae</taxon>
        <taxon>Astyanax</taxon>
    </lineage>
</organism>
<sequence>LLIFVIFLLFFFSGVESKINISCLNGKKYVQNGENVSLNCRFSPDDVTATAWFKQTPGEKPLLIASAFRSSAAVYHNGFHKSGHFIAVTEKSTFTLNISNTEASDSATYFCAVAYFTDIALSDCTVLVLKGKNAPSSLYTVLQPPVSDPVQLGGDTTLQCSILTDNSAGDHSVYWFRHGSGESDPGIIFTHGNRSDQCKKSSETVSPTQSCIYKLPKNNLRLSDAGTYYCAVAACGHIFFGDGTKLDFTGGNLLLPVVTALAASNIISIILIIFLSTKLCNNHHKGRFHILNINAQYLFFRIFFEQDVCDDEGLNYAALSFTNKPPTSREARRQKKFKSRDTDVYAQVKFPQ</sequence>
<keyword evidence="8" id="KW-1133">Transmembrane helix</keyword>
<comment type="subcellular location">
    <subcellularLocation>
        <location evidence="1">Cell membrane</location>
    </subcellularLocation>
</comment>
<keyword evidence="2" id="KW-1003">Cell membrane</keyword>
<evidence type="ECO:0000256" key="1">
    <source>
        <dbReference type="ARBA" id="ARBA00004236"/>
    </source>
</evidence>
<dbReference type="PANTHER" id="PTHR19433">
    <property type="entry name" value="T-CELL RECEPTOR ALPHA CHAIN V REGION-RELATED"/>
    <property type="match status" value="1"/>
</dbReference>
<evidence type="ECO:0000313" key="11">
    <source>
        <dbReference type="EMBL" id="KAG9274117.1"/>
    </source>
</evidence>
<dbReference type="GO" id="GO:0005886">
    <property type="term" value="C:plasma membrane"/>
    <property type="evidence" value="ECO:0007669"/>
    <property type="project" value="UniProtKB-SubCell"/>
</dbReference>
<dbReference type="PROSITE" id="PS50835">
    <property type="entry name" value="IG_LIKE"/>
    <property type="match status" value="2"/>
</dbReference>
<feature type="non-terminal residue" evidence="11">
    <location>
        <position position="1"/>
    </location>
</feature>
<dbReference type="Gene3D" id="2.60.40.10">
    <property type="entry name" value="Immunoglobulins"/>
    <property type="match status" value="2"/>
</dbReference>
<keyword evidence="7" id="KW-0325">Glycoprotein</keyword>
<reference evidence="11 12" key="1">
    <citation type="submission" date="2021-07" db="EMBL/GenBank/DDBJ databases">
        <authorList>
            <person name="Imarazene B."/>
            <person name="Zahm M."/>
            <person name="Klopp C."/>
            <person name="Cabau C."/>
            <person name="Beille S."/>
            <person name="Jouanno E."/>
            <person name="Castinel A."/>
            <person name="Lluch J."/>
            <person name="Gil L."/>
            <person name="Kuchtly C."/>
            <person name="Lopez Roques C."/>
            <person name="Donnadieu C."/>
            <person name="Parrinello H."/>
            <person name="Journot L."/>
            <person name="Du K."/>
            <person name="Schartl M."/>
            <person name="Retaux S."/>
            <person name="Guiguen Y."/>
        </authorList>
    </citation>
    <scope>NUCLEOTIDE SEQUENCE [LARGE SCALE GENOMIC DNA]</scope>
    <source>
        <strain evidence="11">Pach_M1</strain>
        <tissue evidence="11">Testis</tissue>
    </source>
</reference>
<dbReference type="GO" id="GO:0009617">
    <property type="term" value="P:response to bacterium"/>
    <property type="evidence" value="ECO:0007669"/>
    <property type="project" value="TreeGrafter"/>
</dbReference>
<evidence type="ECO:0000256" key="7">
    <source>
        <dbReference type="ARBA" id="ARBA00023180"/>
    </source>
</evidence>
<dbReference type="SUPFAM" id="SSF48726">
    <property type="entry name" value="Immunoglobulin"/>
    <property type="match status" value="2"/>
</dbReference>
<protein>
    <recommendedName>
        <fullName evidence="10">Ig-like domain-containing protein</fullName>
    </recommendedName>
</protein>
<keyword evidence="4" id="KW-0391">Immunity</keyword>
<feature type="domain" description="Ig-like" evidence="10">
    <location>
        <begin position="135"/>
        <end position="232"/>
    </location>
</feature>
<evidence type="ECO:0000259" key="10">
    <source>
        <dbReference type="PROSITE" id="PS50835"/>
    </source>
</evidence>
<dbReference type="SMART" id="SM00406">
    <property type="entry name" value="IGv"/>
    <property type="match status" value="2"/>
</dbReference>
<accession>A0A8T2LTK5</accession>